<evidence type="ECO:0000256" key="4">
    <source>
        <dbReference type="ARBA" id="ARBA00022759"/>
    </source>
</evidence>
<dbReference type="GO" id="GO:0030677">
    <property type="term" value="C:ribonuclease P complex"/>
    <property type="evidence" value="ECO:0007669"/>
    <property type="project" value="TreeGrafter"/>
</dbReference>
<dbReference type="Proteomes" id="UP000473648">
    <property type="component" value="Unassembled WGS sequence"/>
</dbReference>
<comment type="caution">
    <text evidence="9">The sequence shown here is derived from an EMBL/GenBank/DDBJ whole genome shotgun (WGS) entry which is preliminary data.</text>
</comment>
<protein>
    <recommendedName>
        <fullName evidence="7 8">Ribonuclease P protein component</fullName>
        <shortName evidence="7">RNase P protein</shortName>
        <shortName evidence="7">RNaseP protein</shortName>
        <ecNumber evidence="7 8">3.1.26.5</ecNumber>
    </recommendedName>
    <alternativeName>
        <fullName evidence="7">Protein C5</fullName>
    </alternativeName>
</protein>
<keyword evidence="6 7" id="KW-0694">RNA-binding</keyword>
<keyword evidence="5 7" id="KW-0378">Hydrolase</keyword>
<dbReference type="GO" id="GO:0000049">
    <property type="term" value="F:tRNA binding"/>
    <property type="evidence" value="ECO:0007669"/>
    <property type="project" value="UniProtKB-UniRule"/>
</dbReference>
<dbReference type="Gene3D" id="3.30.230.10">
    <property type="match status" value="1"/>
</dbReference>
<dbReference type="NCBIfam" id="TIGR00188">
    <property type="entry name" value="rnpA"/>
    <property type="match status" value="1"/>
</dbReference>
<dbReference type="AlphaFoldDB" id="A0A6L5GNZ2"/>
<evidence type="ECO:0000313" key="9">
    <source>
        <dbReference type="EMBL" id="MQM71907.1"/>
    </source>
</evidence>
<dbReference type="InterPro" id="IPR020539">
    <property type="entry name" value="RNase_P_CS"/>
</dbReference>
<comment type="catalytic activity">
    <reaction evidence="7">
        <text>Endonucleolytic cleavage of RNA, removing 5'-extranucleotides from tRNA precursor.</text>
        <dbReference type="EC" id="3.1.26.5"/>
    </reaction>
</comment>
<dbReference type="PANTHER" id="PTHR33992:SF1">
    <property type="entry name" value="RIBONUCLEASE P PROTEIN COMPONENT"/>
    <property type="match status" value="1"/>
</dbReference>
<dbReference type="HAMAP" id="MF_00227">
    <property type="entry name" value="RNase_P"/>
    <property type="match status" value="1"/>
</dbReference>
<gene>
    <name evidence="7 9" type="primary">rnpA</name>
    <name evidence="9" type="ORF">FRC53_00415</name>
</gene>
<proteinExistence type="inferred from homology"/>
<dbReference type="PROSITE" id="PS00648">
    <property type="entry name" value="RIBONUCLEASE_P"/>
    <property type="match status" value="1"/>
</dbReference>
<dbReference type="EC" id="3.1.26.5" evidence="7 8"/>
<evidence type="ECO:0000313" key="10">
    <source>
        <dbReference type="Proteomes" id="UP000473648"/>
    </source>
</evidence>
<evidence type="ECO:0000256" key="3">
    <source>
        <dbReference type="ARBA" id="ARBA00022722"/>
    </source>
</evidence>
<organism evidence="9 10">
    <name type="scientific">Candidatus Pseudoramibacter fermentans</name>
    <dbReference type="NCBI Taxonomy" id="2594427"/>
    <lineage>
        <taxon>Bacteria</taxon>
        <taxon>Bacillati</taxon>
        <taxon>Bacillota</taxon>
        <taxon>Clostridia</taxon>
        <taxon>Eubacteriales</taxon>
        <taxon>Eubacteriaceae</taxon>
        <taxon>Pseudoramibacter</taxon>
    </lineage>
</organism>
<dbReference type="EMBL" id="VOGB01000003">
    <property type="protein sequence ID" value="MQM71907.1"/>
    <property type="molecule type" value="Genomic_DNA"/>
</dbReference>
<dbReference type="Pfam" id="PF00825">
    <property type="entry name" value="Ribonuclease_P"/>
    <property type="match status" value="1"/>
</dbReference>
<comment type="similarity">
    <text evidence="7">Belongs to the RnpA family.</text>
</comment>
<evidence type="ECO:0000256" key="2">
    <source>
        <dbReference type="ARBA" id="ARBA00022694"/>
    </source>
</evidence>
<evidence type="ECO:0000256" key="6">
    <source>
        <dbReference type="ARBA" id="ARBA00022884"/>
    </source>
</evidence>
<dbReference type="GO" id="GO:0004526">
    <property type="term" value="F:ribonuclease P activity"/>
    <property type="evidence" value="ECO:0007669"/>
    <property type="project" value="UniProtKB-UniRule"/>
</dbReference>
<reference evidence="9" key="1">
    <citation type="journal article" date="2020" name="Appl. Environ. Microbiol.">
        <title>Medium-Chain Fatty Acid Synthesis by 'Candidatus Weimeria bifida' gen. nov., sp. nov., and 'Candidatus Pseudoramibacter fermentans' sp. nov.</title>
        <authorList>
            <person name="Scarborough M.J."/>
            <person name="Myers K.S."/>
            <person name="Donohue T.J."/>
            <person name="Noguera D.R."/>
        </authorList>
    </citation>
    <scope>NUCLEOTIDE SEQUENCE</scope>
    <source>
        <strain evidence="9">EUB1.1</strain>
    </source>
</reference>
<keyword evidence="3 7" id="KW-0540">Nuclease</keyword>
<evidence type="ECO:0000256" key="5">
    <source>
        <dbReference type="ARBA" id="ARBA00022801"/>
    </source>
</evidence>
<evidence type="ECO:0000256" key="1">
    <source>
        <dbReference type="ARBA" id="ARBA00002663"/>
    </source>
</evidence>
<accession>A0A6L5GNZ2</accession>
<comment type="function">
    <text evidence="1 7">RNaseP catalyzes the removal of the 5'-leader sequence from pre-tRNA to produce the mature 5'-terminus. It can also cleave other RNA substrates such as 4.5S RNA. The protein component plays an auxiliary but essential role in vivo by binding to the 5'-leader sequence and broadening the substrate specificity of the ribozyme.</text>
</comment>
<name>A0A6L5GNZ2_9FIRM</name>
<keyword evidence="4 7" id="KW-0255">Endonuclease</keyword>
<evidence type="ECO:0000256" key="7">
    <source>
        <dbReference type="HAMAP-Rule" id="MF_00227"/>
    </source>
</evidence>
<sequence>MKMTSLKNSKNFDRVFHDGQRFGNRHFQFYYLKNRKSTNRLGIIVSKKVSKRAVVRNKVKRRIRASYQNELERIQQGYDLIIVAKKRCAEDPYRDLDRSLKHLFYKTKLEKS</sequence>
<keyword evidence="10" id="KW-1185">Reference proteome</keyword>
<dbReference type="InterPro" id="IPR000100">
    <property type="entry name" value="RNase_P"/>
</dbReference>
<dbReference type="InterPro" id="IPR014721">
    <property type="entry name" value="Ribsml_uS5_D2-typ_fold_subgr"/>
</dbReference>
<dbReference type="GO" id="GO:0042781">
    <property type="term" value="F:3'-tRNA processing endoribonuclease activity"/>
    <property type="evidence" value="ECO:0007669"/>
    <property type="project" value="TreeGrafter"/>
</dbReference>
<dbReference type="GO" id="GO:0001682">
    <property type="term" value="P:tRNA 5'-leader removal"/>
    <property type="evidence" value="ECO:0007669"/>
    <property type="project" value="UniProtKB-UniRule"/>
</dbReference>
<comment type="subunit">
    <text evidence="7">Consists of a catalytic RNA component (M1 or rnpB) and a protein subunit.</text>
</comment>
<evidence type="ECO:0000256" key="8">
    <source>
        <dbReference type="NCBIfam" id="TIGR00188"/>
    </source>
</evidence>
<dbReference type="InterPro" id="IPR020568">
    <property type="entry name" value="Ribosomal_Su5_D2-typ_SF"/>
</dbReference>
<dbReference type="PANTHER" id="PTHR33992">
    <property type="entry name" value="RIBONUCLEASE P PROTEIN COMPONENT"/>
    <property type="match status" value="1"/>
</dbReference>
<dbReference type="SUPFAM" id="SSF54211">
    <property type="entry name" value="Ribosomal protein S5 domain 2-like"/>
    <property type="match status" value="1"/>
</dbReference>
<keyword evidence="2 7" id="KW-0819">tRNA processing</keyword>